<feature type="transmembrane region" description="Helical" evidence="1">
    <location>
        <begin position="910"/>
        <end position="935"/>
    </location>
</feature>
<dbReference type="Pfam" id="PF00873">
    <property type="entry name" value="ACR_tran"/>
    <property type="match status" value="1"/>
</dbReference>
<keyword evidence="1" id="KW-1133">Transmembrane helix</keyword>
<feature type="transmembrane region" description="Helical" evidence="1">
    <location>
        <begin position="468"/>
        <end position="494"/>
    </location>
</feature>
<evidence type="ECO:0000259" key="2">
    <source>
        <dbReference type="PROSITE" id="PS50156"/>
    </source>
</evidence>
<dbReference type="InterPro" id="IPR001036">
    <property type="entry name" value="Acrflvin-R"/>
</dbReference>
<dbReference type="PANTHER" id="PTHR32063:SF30">
    <property type="entry name" value="ACRB_ACRD_ACRF FAMILY PROTEIN"/>
    <property type="match status" value="1"/>
</dbReference>
<comment type="caution">
    <text evidence="3">The sequence shown here is derived from an EMBL/GenBank/DDBJ whole genome shotgun (WGS) entry which is preliminary data.</text>
</comment>
<dbReference type="Gene3D" id="3.30.2090.10">
    <property type="entry name" value="Multidrug efflux transporter AcrB TolC docking domain, DN and DC subdomains"/>
    <property type="match status" value="2"/>
</dbReference>
<evidence type="ECO:0000313" key="3">
    <source>
        <dbReference type="EMBL" id="MBA1271770.1"/>
    </source>
</evidence>
<dbReference type="Gene3D" id="1.20.1640.10">
    <property type="entry name" value="Multidrug efflux transporter AcrB transmembrane domain"/>
    <property type="match status" value="2"/>
</dbReference>
<feature type="domain" description="SSD" evidence="2">
    <location>
        <begin position="364"/>
        <end position="493"/>
    </location>
</feature>
<protein>
    <submittedName>
        <fullName evidence="3">MMPL family transporter</fullName>
    </submittedName>
</protein>
<feature type="transmembrane region" description="Helical" evidence="1">
    <location>
        <begin position="990"/>
        <end position="1014"/>
    </location>
</feature>
<reference evidence="3 4" key="1">
    <citation type="submission" date="2020-02" db="EMBL/GenBank/DDBJ databases">
        <title>Synteny-based analysis reveals conserved mechanism for high triclosan tolerance in Pseudomonas, as well as instances of horizontal transfer.</title>
        <authorList>
            <person name="Mcfarland A.G."/>
            <person name="Bertucci H.K."/>
            <person name="Litmann E."/>
            <person name="Shen J."/>
            <person name="Huttenhower C."/>
            <person name="Hartmann E.M."/>
        </authorList>
    </citation>
    <scope>NUCLEOTIDE SEQUENCE [LARGE SCALE GENOMIC DNA]</scope>
    <source>
        <strain evidence="3 4">115A1</strain>
    </source>
</reference>
<dbReference type="EMBL" id="JAAMRF010000001">
    <property type="protein sequence ID" value="MBA1271770.1"/>
    <property type="molecule type" value="Genomic_DNA"/>
</dbReference>
<dbReference type="InterPro" id="IPR000731">
    <property type="entry name" value="SSD"/>
</dbReference>
<keyword evidence="4" id="KW-1185">Reference proteome</keyword>
<dbReference type="Gene3D" id="3.30.70.1440">
    <property type="entry name" value="Multidrug efflux transporter AcrB pore domain"/>
    <property type="match status" value="1"/>
</dbReference>
<dbReference type="Gene3D" id="3.30.70.1320">
    <property type="entry name" value="Multidrug efflux transporter AcrB pore domain like"/>
    <property type="match status" value="1"/>
</dbReference>
<proteinExistence type="predicted"/>
<dbReference type="InterPro" id="IPR027463">
    <property type="entry name" value="AcrB_DN_DC_subdom"/>
</dbReference>
<accession>A0ABR5YV04</accession>
<gene>
    <name evidence="3" type="ORF">G7026_00235</name>
</gene>
<name>A0ABR5YV04_9GAMM</name>
<dbReference type="PROSITE" id="PS50156">
    <property type="entry name" value="SSD"/>
    <property type="match status" value="1"/>
</dbReference>
<keyword evidence="1" id="KW-0472">Membrane</keyword>
<feature type="transmembrane region" description="Helical" evidence="1">
    <location>
        <begin position="956"/>
        <end position="978"/>
    </location>
</feature>
<feature type="transmembrane region" description="Helical" evidence="1">
    <location>
        <begin position="365"/>
        <end position="386"/>
    </location>
</feature>
<feature type="transmembrane region" description="Helical" evidence="1">
    <location>
        <begin position="392"/>
        <end position="415"/>
    </location>
</feature>
<dbReference type="SUPFAM" id="SSF82714">
    <property type="entry name" value="Multidrug efflux transporter AcrB TolC docking domain, DN and DC subdomains"/>
    <property type="match status" value="2"/>
</dbReference>
<feature type="transmembrane region" description="Helical" evidence="1">
    <location>
        <begin position="436"/>
        <end position="456"/>
    </location>
</feature>
<dbReference type="Gene3D" id="3.30.70.1430">
    <property type="entry name" value="Multidrug efflux transporter AcrB pore domain"/>
    <property type="match status" value="2"/>
</dbReference>
<dbReference type="SUPFAM" id="SSF82866">
    <property type="entry name" value="Multidrug efflux transporter AcrB transmembrane domain"/>
    <property type="match status" value="2"/>
</dbReference>
<feature type="transmembrane region" description="Helical" evidence="1">
    <location>
        <begin position="884"/>
        <end position="904"/>
    </location>
</feature>
<feature type="transmembrane region" description="Helical" evidence="1">
    <location>
        <begin position="530"/>
        <end position="548"/>
    </location>
</feature>
<organism evidence="3 4">
    <name type="scientific">Stutzerimonas azotifigens</name>
    <dbReference type="NCBI Taxonomy" id="291995"/>
    <lineage>
        <taxon>Bacteria</taxon>
        <taxon>Pseudomonadati</taxon>
        <taxon>Pseudomonadota</taxon>
        <taxon>Gammaproteobacteria</taxon>
        <taxon>Pseudomonadales</taxon>
        <taxon>Pseudomonadaceae</taxon>
        <taxon>Stutzerimonas</taxon>
    </lineage>
</organism>
<dbReference type="SUPFAM" id="SSF82693">
    <property type="entry name" value="Multidrug efflux transporter AcrB pore domain, PN1, PN2, PC1 and PC2 subdomains"/>
    <property type="match status" value="3"/>
</dbReference>
<sequence length="1034" mass="111467">MAARSLSLYAWFMDHPVGTILLTVALVLLGALAFPRLSIAPLPEADFPTLQITASLPGASAETMASSVATPLEVQLSTISGITEMTSSSSLGMVTLNLQFNLEKDIDSAAQEVQAAINTASARLPEDMPSLPTWRKVNPADSPILILRVNSDHLSLIELSDHAETVLARQLSQIQGVGLIDVVGQHRPAIRIQAQPEVLAGAGVTLGDIREAVQRSSVNLPKGALFGNNRISTLAVNDQLFEAHEYEDVIVTYRNGAAVRIKDLATVRVGAENDYTQHWPNGRPGVVLVIRRQPGANIVATADRIQAALPALREALPAAMEVEVLNDRTRTIRSSLHEVMLTLVVAIVLVIGVMALFLRQWSATVIVAIVLGVSLVATCAVMYLAGFSLNNLTLVAIVIAVGFIVDDAIVVVENIHRHLEAGDNRYDAALKGVQEIGFTVMSISVSLIAAFIPLLFMGGVIGRLFREFALTATAAILISVVVCLTLVPTLAALFMRAPKHRQSSATDLTGRLISGYDRVLRWALDHQRTMLGIFGLSVMLSVASFMMIPKGFFPLQDTAFIVGFTQAAPDISYDEMVAKHQELQEIISQDPAIISYNHGVGGVASDSIGNGRMWLVLSDPGQRDENVSEVIDRLRPQLAQVPGIQVFLRAAQDINIGAGVPRAQYQYVLRAQSTAELGQWTRTLTERLRQMPEFLDVSHDLQLDANVTRLTIDRDEAARYGFAAVDVDNALYDAFGQRQINEYQTETNQYQVVLELSTAQRGNTESLAFFHLRSPTTGEMVPLRTFARLEDQESGPQVISHNGMLPAANISFNLRAGVALGDAVAQLNALQLEIGMPASVTGTFQGAAEAFQASLASQPLLILTALLAVYIILGVLYESFVHPLTILSTLPSAGVGAILLLWAWQLDFSIMALIGLILLIGIVKKNGILLIDFALHAQRVGGLSPREAIHQACLTRFRPIMMTTLAALLGAVPLMLAFGTGAELREPLGVAIVGGLMLSQVLTLLTTPVVYLALDRLSRRGRTPAPAQPAGEMA</sequence>
<dbReference type="PRINTS" id="PR00702">
    <property type="entry name" value="ACRIFLAVINRP"/>
</dbReference>
<evidence type="ECO:0000313" key="4">
    <source>
        <dbReference type="Proteomes" id="UP000786387"/>
    </source>
</evidence>
<dbReference type="RefSeq" id="WP_181068576.1">
    <property type="nucleotide sequence ID" value="NZ_JAAMRF010000001.1"/>
</dbReference>
<dbReference type="Proteomes" id="UP000786387">
    <property type="component" value="Unassembled WGS sequence"/>
</dbReference>
<evidence type="ECO:0000256" key="1">
    <source>
        <dbReference type="SAM" id="Phobius"/>
    </source>
</evidence>
<feature type="transmembrane region" description="Helical" evidence="1">
    <location>
        <begin position="339"/>
        <end position="358"/>
    </location>
</feature>
<feature type="transmembrane region" description="Helical" evidence="1">
    <location>
        <begin position="860"/>
        <end position="877"/>
    </location>
</feature>
<dbReference type="PANTHER" id="PTHR32063">
    <property type="match status" value="1"/>
</dbReference>
<keyword evidence="1" id="KW-0812">Transmembrane</keyword>